<proteinExistence type="predicted"/>
<keyword evidence="1" id="KW-0472">Membrane</keyword>
<dbReference type="AlphaFoldDB" id="A0A934IHS8"/>
<keyword evidence="3" id="KW-1185">Reference proteome</keyword>
<reference evidence="2" key="1">
    <citation type="submission" date="2020-12" db="EMBL/GenBank/DDBJ databases">
        <title>Bacterial taxonomy.</title>
        <authorList>
            <person name="Pan X."/>
        </authorList>
    </citation>
    <scope>NUCLEOTIDE SEQUENCE</scope>
    <source>
        <strain evidence="2">KCTC 52957</strain>
    </source>
</reference>
<feature type="transmembrane region" description="Helical" evidence="1">
    <location>
        <begin position="6"/>
        <end position="26"/>
    </location>
</feature>
<comment type="caution">
    <text evidence="2">The sequence shown here is derived from an EMBL/GenBank/DDBJ whole genome shotgun (WGS) entry which is preliminary data.</text>
</comment>
<evidence type="ECO:0000313" key="3">
    <source>
        <dbReference type="Proteomes" id="UP000642488"/>
    </source>
</evidence>
<protein>
    <submittedName>
        <fullName evidence="2">DUF2474 domain-containing protein</fullName>
    </submittedName>
</protein>
<accession>A0A934IHS8</accession>
<organism evidence="2 3">
    <name type="scientific">Palleronia pontilimi</name>
    <dbReference type="NCBI Taxonomy" id="1964209"/>
    <lineage>
        <taxon>Bacteria</taxon>
        <taxon>Pseudomonadati</taxon>
        <taxon>Pseudomonadota</taxon>
        <taxon>Alphaproteobacteria</taxon>
        <taxon>Rhodobacterales</taxon>
        <taxon>Roseobacteraceae</taxon>
        <taxon>Palleronia</taxon>
    </lineage>
</organism>
<gene>
    <name evidence="2" type="ORF">ILP92_10230</name>
</gene>
<dbReference type="Pfam" id="PF10617">
    <property type="entry name" value="DUF2474"/>
    <property type="match status" value="1"/>
</dbReference>
<dbReference type="Proteomes" id="UP000642488">
    <property type="component" value="Unassembled WGS sequence"/>
</dbReference>
<evidence type="ECO:0000256" key="1">
    <source>
        <dbReference type="SAM" id="Phobius"/>
    </source>
</evidence>
<dbReference type="RefSeq" id="WP_198916529.1">
    <property type="nucleotide sequence ID" value="NZ_JAEKPD010000009.1"/>
</dbReference>
<sequence length="31" mass="3534">MLKRIGWFVLIWTLSVSALGIVAYGIRLMIL</sequence>
<keyword evidence="1" id="KW-1133">Transmembrane helix</keyword>
<evidence type="ECO:0000313" key="2">
    <source>
        <dbReference type="EMBL" id="MBJ3763121.1"/>
    </source>
</evidence>
<dbReference type="InterPro" id="IPR018895">
    <property type="entry name" value="DUF2474"/>
</dbReference>
<name>A0A934IHS8_9RHOB</name>
<keyword evidence="1" id="KW-0812">Transmembrane</keyword>
<dbReference type="EMBL" id="JAEKPD010000009">
    <property type="protein sequence ID" value="MBJ3763121.1"/>
    <property type="molecule type" value="Genomic_DNA"/>
</dbReference>